<protein>
    <recommendedName>
        <fullName evidence="1">DNA helicase Pif1-like DEAD-box helicase domain-containing protein</fullName>
    </recommendedName>
</protein>
<accession>A0ABQ0E294</accession>
<evidence type="ECO:0000259" key="1">
    <source>
        <dbReference type="Pfam" id="PF05970"/>
    </source>
</evidence>
<dbReference type="Proteomes" id="UP001628220">
    <property type="component" value="Unassembled WGS sequence"/>
</dbReference>
<dbReference type="CDD" id="cd18809">
    <property type="entry name" value="SF1_C_RecD"/>
    <property type="match status" value="1"/>
</dbReference>
<dbReference type="InterPro" id="IPR010285">
    <property type="entry name" value="DNA_helicase_pif1-like_DEAD"/>
</dbReference>
<dbReference type="RefSeq" id="WP_411915630.1">
    <property type="nucleotide sequence ID" value="NZ_BAAFSF010000002.1"/>
</dbReference>
<sequence length="458" mass="51305">MAFSAFTPEEDNAPMQSLLRLVENSSANIFLTGRAGTGKSTLLRYVDATTWKKHVVLAPTGVAAVNAGGQTIHSFFRLPMGSLTPDSKTRKSIISRYNKRHLNLLRSLELIIIDEVSMLRSDVVDMIDMILRRVRMADVLPFGGVQMLFVGDLFQLEPVVTLRESEVLQRYYGTSFFFGALAFKAAAPIIISLEKVYRQQDKHFIDFLDSVRTGHITQGMIASFNEETLKNDVPSPGKENMIVTVTSRRNTASRINREHLAQINAKDYYIPSTSSGDFSSGSFPAEDKLSLKVGAQVMFLTNDIERRWYNGTLGECTAIECENGEVTSVRVKLESGVEYSVGPYTWENRKYEYEEEEERITTTVTGRFTQIPLRLAWAITIHKSQGLTFDKVIVDLEGGAFAAGQTYVALSRCRSMEGLILSRPLSISDIITNPEVQLFYQGANDDEAVRKALKKETR</sequence>
<feature type="domain" description="DNA helicase Pif1-like DEAD-box helicase" evidence="1">
    <location>
        <begin position="21"/>
        <end position="217"/>
    </location>
</feature>
<gene>
    <name evidence="2" type="ORF">Tsumi_09180</name>
</gene>
<dbReference type="PANTHER" id="PTHR47642">
    <property type="entry name" value="ATP-DEPENDENT DNA HELICASE"/>
    <property type="match status" value="1"/>
</dbReference>
<name>A0ABQ0E294_9PORP</name>
<keyword evidence="3" id="KW-1185">Reference proteome</keyword>
<dbReference type="Gene3D" id="3.40.50.300">
    <property type="entry name" value="P-loop containing nucleotide triphosphate hydrolases"/>
    <property type="match status" value="2"/>
</dbReference>
<dbReference type="InterPro" id="IPR051055">
    <property type="entry name" value="PIF1_helicase"/>
</dbReference>
<comment type="caution">
    <text evidence="2">The sequence shown here is derived from an EMBL/GenBank/DDBJ whole genome shotgun (WGS) entry which is preliminary data.</text>
</comment>
<dbReference type="EMBL" id="BAAFSF010000002">
    <property type="protein sequence ID" value="GAB1251813.1"/>
    <property type="molecule type" value="Genomic_DNA"/>
</dbReference>
<organism evidence="2 3">
    <name type="scientific">Porphyromonas miyakawae</name>
    <dbReference type="NCBI Taxonomy" id="3137470"/>
    <lineage>
        <taxon>Bacteria</taxon>
        <taxon>Pseudomonadati</taxon>
        <taxon>Bacteroidota</taxon>
        <taxon>Bacteroidia</taxon>
        <taxon>Bacteroidales</taxon>
        <taxon>Porphyromonadaceae</taxon>
        <taxon>Porphyromonas</taxon>
    </lineage>
</organism>
<reference evidence="2 3" key="1">
    <citation type="journal article" date="2025" name="Int. J. Syst. Evol. Microbiol.">
        <title>Desulfovibrio falkowii sp. nov., Porphyromonas miyakawae sp. nov., Mediterraneibacter flintii sp. nov. and Owariibacterium komagatae gen. nov., sp. nov., isolated from human faeces.</title>
        <authorList>
            <person name="Hamaguchi T."/>
            <person name="Ohara M."/>
            <person name="Hisatomi A."/>
            <person name="Sekiguchi K."/>
            <person name="Takeda J.I."/>
            <person name="Ueyama J."/>
            <person name="Ito M."/>
            <person name="Nishiwaki H."/>
            <person name="Ogi T."/>
            <person name="Hirayama M."/>
            <person name="Ohkuma M."/>
            <person name="Sakamoto M."/>
            <person name="Ohno K."/>
        </authorList>
    </citation>
    <scope>NUCLEOTIDE SEQUENCE [LARGE SCALE GENOMIC DNA]</scope>
    <source>
        <strain evidence="2 3">13CB11C</strain>
    </source>
</reference>
<evidence type="ECO:0000313" key="3">
    <source>
        <dbReference type="Proteomes" id="UP001628220"/>
    </source>
</evidence>
<dbReference type="Pfam" id="PF05970">
    <property type="entry name" value="PIF1"/>
    <property type="match status" value="1"/>
</dbReference>
<evidence type="ECO:0000313" key="2">
    <source>
        <dbReference type="EMBL" id="GAB1251813.1"/>
    </source>
</evidence>
<dbReference type="SUPFAM" id="SSF52540">
    <property type="entry name" value="P-loop containing nucleoside triphosphate hydrolases"/>
    <property type="match status" value="2"/>
</dbReference>
<dbReference type="InterPro" id="IPR027417">
    <property type="entry name" value="P-loop_NTPase"/>
</dbReference>
<proteinExistence type="predicted"/>